<evidence type="ECO:0000313" key="8">
    <source>
        <dbReference type="RefSeq" id="XP_010927062.1"/>
    </source>
</evidence>
<dbReference type="RefSeq" id="XP_073116757.1">
    <property type="nucleotide sequence ID" value="XM_073260656.1"/>
</dbReference>
<accession>A0A6I9RR65</accession>
<evidence type="ECO:0000313" key="7">
    <source>
        <dbReference type="RefSeq" id="XP_010927061.1"/>
    </source>
</evidence>
<dbReference type="RefSeq" id="XP_010927061.1">
    <property type="nucleotide sequence ID" value="XM_010928759.3"/>
</dbReference>
<dbReference type="PANTHER" id="PTHR13026">
    <property type="entry name" value="NNP-1 PROTEIN NOVEL NUCLEAR PROTEIN 1 NOP52"/>
    <property type="match status" value="1"/>
</dbReference>
<dbReference type="OrthoDB" id="2019504at2759"/>
<evidence type="ECO:0000256" key="2">
    <source>
        <dbReference type="ARBA" id="ARBA00006374"/>
    </source>
</evidence>
<feature type="region of interest" description="Disordered" evidence="5">
    <location>
        <begin position="434"/>
        <end position="528"/>
    </location>
</feature>
<dbReference type="Pfam" id="PF05997">
    <property type="entry name" value="Nop52"/>
    <property type="match status" value="1"/>
</dbReference>
<evidence type="ECO:0000256" key="4">
    <source>
        <dbReference type="ARBA" id="ARBA00023242"/>
    </source>
</evidence>
<dbReference type="KEGG" id="egu:105049194"/>
<dbReference type="GO" id="GO:0030688">
    <property type="term" value="C:preribosome, small subunit precursor"/>
    <property type="evidence" value="ECO:0007669"/>
    <property type="project" value="InterPro"/>
</dbReference>
<dbReference type="GO" id="GO:0005634">
    <property type="term" value="C:nucleus"/>
    <property type="evidence" value="ECO:0007669"/>
    <property type="project" value="UniProtKB-SubCell"/>
</dbReference>
<evidence type="ECO:0000256" key="5">
    <source>
        <dbReference type="SAM" id="MobiDB-lite"/>
    </source>
</evidence>
<evidence type="ECO:0000256" key="3">
    <source>
        <dbReference type="ARBA" id="ARBA00022552"/>
    </source>
</evidence>
<keyword evidence="4" id="KW-0539">Nucleus</keyword>
<dbReference type="GO" id="GO:0006364">
    <property type="term" value="P:rRNA processing"/>
    <property type="evidence" value="ECO:0007669"/>
    <property type="project" value="UniProtKB-KW"/>
</dbReference>
<dbReference type="RefSeq" id="XP_010927062.1">
    <property type="nucleotide sequence ID" value="XM_010928760.3"/>
</dbReference>
<evidence type="ECO:0000256" key="1">
    <source>
        <dbReference type="ARBA" id="ARBA00004123"/>
    </source>
</evidence>
<dbReference type="InterPro" id="IPR010301">
    <property type="entry name" value="RRP1"/>
</dbReference>
<dbReference type="RefSeq" id="XP_029121592.1">
    <property type="nucleotide sequence ID" value="XM_029265759.1"/>
</dbReference>
<reference evidence="7 8" key="1">
    <citation type="submission" date="2025-04" db="UniProtKB">
        <authorList>
            <consortium name="RefSeq"/>
        </authorList>
    </citation>
    <scope>IDENTIFICATION</scope>
</reference>
<protein>
    <submittedName>
        <fullName evidence="7 8">Ribosomal RNA processing protein 1 homolog</fullName>
    </submittedName>
</protein>
<feature type="region of interest" description="Disordered" evidence="5">
    <location>
        <begin position="315"/>
        <end position="372"/>
    </location>
</feature>
<comment type="subcellular location">
    <subcellularLocation>
        <location evidence="1">Nucleus</location>
    </subcellularLocation>
</comment>
<feature type="compositionally biased region" description="Basic residues" evidence="5">
    <location>
        <begin position="334"/>
        <end position="346"/>
    </location>
</feature>
<proteinExistence type="inferred from homology"/>
<dbReference type="Proteomes" id="UP000504607">
    <property type="component" value="Chromosome 7"/>
</dbReference>
<sequence length="564" mass="61939">MVDAPLSGGTIAKRLASCNKSIRDRAVRALTTWLPQQPDATVSDGDLVKIWKGLFYCVWHSDKLPVQVDLINCLASLLEALPAPLAARYFEAFVLTVRREWSGIDFLRLDKFYLLIRRFLRHLFLLLRKNAWDLDISTRLMGILSEKSLLAADKYPAQGVSYHFAEIFLDEIKEFLPLAVEPLDVLLKPFLSVLEKSSDKVLVNKIKVNVFERLLQNGVKLLDVEKAGNQVESGSDADKFGKIPLVLSFSKGFLDSASASETLQGNRKVLFGLHEGFLKLEKDLEKSGVHISVPHLANGNSVKVPEPIFSENSEQADLDMGSGDGASDDQPLNKQKKKKKEKKKTKKASDGTKKKNKSKKKKSLDSTTEINDAKPLSEVNDLANGGNINGDATETHDLINFDECLISNLQKQFEKAAAEAGLANDSKRVSTLPATLVTDSVPKKRKKRAKTAEGKTTVKGSDANGESIAGKSGEKSAKKVRFSMKNNLVWKPHSPLPPQSLRLPPSATPRGSAMKKGIPPGPIKETPPTVKKIKVKANSVKKGRKVSTVSSAVKHLRRLQSLSA</sequence>
<keyword evidence="6" id="KW-1185">Reference proteome</keyword>
<evidence type="ECO:0000313" key="9">
    <source>
        <dbReference type="RefSeq" id="XP_029121592.1"/>
    </source>
</evidence>
<evidence type="ECO:0000313" key="6">
    <source>
        <dbReference type="Proteomes" id="UP000504607"/>
    </source>
</evidence>
<dbReference type="AlphaFoldDB" id="A0A6I9RR65"/>
<dbReference type="PANTHER" id="PTHR13026:SF0">
    <property type="entry name" value="RIBOSOMAL RNA PROCESSING 1B"/>
    <property type="match status" value="1"/>
</dbReference>
<organism evidence="6 8">
    <name type="scientific">Elaeis guineensis var. tenera</name>
    <name type="common">Oil palm</name>
    <dbReference type="NCBI Taxonomy" id="51953"/>
    <lineage>
        <taxon>Eukaryota</taxon>
        <taxon>Viridiplantae</taxon>
        <taxon>Streptophyta</taxon>
        <taxon>Embryophyta</taxon>
        <taxon>Tracheophyta</taxon>
        <taxon>Spermatophyta</taxon>
        <taxon>Magnoliopsida</taxon>
        <taxon>Liliopsida</taxon>
        <taxon>Arecaceae</taxon>
        <taxon>Arecoideae</taxon>
        <taxon>Cocoseae</taxon>
        <taxon>Elaeidinae</taxon>
        <taxon>Elaeis</taxon>
    </lineage>
</organism>
<comment type="similarity">
    <text evidence="2">Belongs to the RRP1 family.</text>
</comment>
<dbReference type="GeneID" id="105049194"/>
<keyword evidence="3" id="KW-0698">rRNA processing</keyword>
<name>A0A6I9RR65_ELAGV</name>
<gene>
    <name evidence="7 8 9" type="primary">LOC105049194</name>
</gene>